<organism evidence="2 3">
    <name type="scientific">Cecembia lonarensis (strain CCUG 58316 / KCTC 22772 / LW9)</name>
    <dbReference type="NCBI Taxonomy" id="1225176"/>
    <lineage>
        <taxon>Bacteria</taxon>
        <taxon>Pseudomonadati</taxon>
        <taxon>Bacteroidota</taxon>
        <taxon>Cytophagia</taxon>
        <taxon>Cytophagales</taxon>
        <taxon>Cyclobacteriaceae</taxon>
        <taxon>Cecembia</taxon>
    </lineage>
</organism>
<dbReference type="EMBL" id="AMGM01000093">
    <property type="protein sequence ID" value="EKB47769.1"/>
    <property type="molecule type" value="Genomic_DNA"/>
</dbReference>
<keyword evidence="1" id="KW-1133">Transmembrane helix</keyword>
<proteinExistence type="predicted"/>
<dbReference type="Proteomes" id="UP000004478">
    <property type="component" value="Unassembled WGS sequence"/>
</dbReference>
<reference evidence="2 3" key="1">
    <citation type="journal article" date="2012" name="J. Bacteriol.">
        <title>Draft Genome Sequence of Cecembia lonarensis Strain LW9T, Isolated from Lonar Lake, a Haloalkaline Lake in India.</title>
        <authorList>
            <person name="Shivaji S."/>
            <person name="Ara S."/>
            <person name="Singh A."/>
            <person name="Pinnaka A.K."/>
        </authorList>
    </citation>
    <scope>NUCLEOTIDE SEQUENCE [LARGE SCALE GENOMIC DNA]</scope>
    <source>
        <strain evidence="2 3">LW9</strain>
    </source>
</reference>
<dbReference type="AlphaFoldDB" id="K1LUJ6"/>
<evidence type="ECO:0000256" key="1">
    <source>
        <dbReference type="SAM" id="Phobius"/>
    </source>
</evidence>
<feature type="transmembrane region" description="Helical" evidence="1">
    <location>
        <begin position="183"/>
        <end position="204"/>
    </location>
</feature>
<protein>
    <submittedName>
        <fullName evidence="2">Uncharacterized protein</fullName>
    </submittedName>
</protein>
<accession>K1LUJ6</accession>
<sequence length="344" mass="38082">MVRQAHQPWSRGATTGQRAGQRILLENIVRYKILVYLIFHYLSINKPASMKIRFVLFTAFFLAFCFLPESTAFAQESQEEIPVYRIKTKDGNEFIGQITWEDADKIMLNTEKFGEITIQKTDIQSKRLISGSRVVDGELWLDNPQATRYFFSPNGFGIRKGEAYYQNVWVFFNQFTLGVSDNFSISAGMVPLFLFAGAPTPVWLNPKFSVPVVKDKYNVGAGALLGTVLGGGGAFGILYGVNTFGNRDKNITLGLGWGFSEGQIASSPTVTLGGMIRTSPKGYFLTENYIISTGFETFGLISLGGRRLINNVGLDYGLIVPVNSFADGFFAVPWLGFTVPLGKN</sequence>
<comment type="caution">
    <text evidence="2">The sequence shown here is derived from an EMBL/GenBank/DDBJ whole genome shotgun (WGS) entry which is preliminary data.</text>
</comment>
<keyword evidence="1" id="KW-0812">Transmembrane</keyword>
<evidence type="ECO:0000313" key="2">
    <source>
        <dbReference type="EMBL" id="EKB47769.1"/>
    </source>
</evidence>
<feature type="transmembrane region" description="Helical" evidence="1">
    <location>
        <begin position="28"/>
        <end position="44"/>
    </location>
</feature>
<keyword evidence="1" id="KW-0472">Membrane</keyword>
<evidence type="ECO:0000313" key="3">
    <source>
        <dbReference type="Proteomes" id="UP000004478"/>
    </source>
</evidence>
<keyword evidence="3" id="KW-1185">Reference proteome</keyword>
<gene>
    <name evidence="2" type="ORF">B879_03625</name>
</gene>
<feature type="transmembrane region" description="Helical" evidence="1">
    <location>
        <begin position="50"/>
        <end position="67"/>
    </location>
</feature>
<feature type="transmembrane region" description="Helical" evidence="1">
    <location>
        <begin position="219"/>
        <end position="241"/>
    </location>
</feature>
<name>K1LUJ6_CECL9</name>